<reference evidence="4" key="1">
    <citation type="submission" date="2022-11" db="EMBL/GenBank/DDBJ databases">
        <title>The characterization of three novel Bacteroidetes species and genomic analysis of their roles in tidal elemental geochemical cycles.</title>
        <authorList>
            <person name="Ma K.-J."/>
        </authorList>
    </citation>
    <scope>NUCLEOTIDE SEQUENCE</scope>
    <source>
        <strain evidence="4">M415</strain>
    </source>
</reference>
<evidence type="ECO:0000313" key="5">
    <source>
        <dbReference type="Proteomes" id="UP001207116"/>
    </source>
</evidence>
<comment type="caution">
    <text evidence="4">The sequence shown here is derived from an EMBL/GenBank/DDBJ whole genome shotgun (WGS) entry which is preliminary data.</text>
</comment>
<evidence type="ECO:0000313" key="4">
    <source>
        <dbReference type="EMBL" id="MCX2719106.1"/>
    </source>
</evidence>
<feature type="transmembrane region" description="Helical" evidence="2">
    <location>
        <begin position="32"/>
        <end position="49"/>
    </location>
</feature>
<feature type="coiled-coil region" evidence="1">
    <location>
        <begin position="93"/>
        <end position="120"/>
    </location>
</feature>
<feature type="transmembrane region" description="Helical" evidence="2">
    <location>
        <begin position="61"/>
        <end position="83"/>
    </location>
</feature>
<proteinExistence type="predicted"/>
<keyword evidence="2" id="KW-0812">Transmembrane</keyword>
<evidence type="ECO:0000256" key="1">
    <source>
        <dbReference type="SAM" id="Coils"/>
    </source>
</evidence>
<dbReference type="EMBL" id="JAPFQP010000001">
    <property type="protein sequence ID" value="MCX2719106.1"/>
    <property type="molecule type" value="Genomic_DNA"/>
</dbReference>
<dbReference type="Proteomes" id="UP001207116">
    <property type="component" value="Unassembled WGS sequence"/>
</dbReference>
<dbReference type="AlphaFoldDB" id="A0AAE3MKQ1"/>
<evidence type="ECO:0000256" key="2">
    <source>
        <dbReference type="SAM" id="Phobius"/>
    </source>
</evidence>
<gene>
    <name evidence="4" type="ORF">OO016_05795</name>
</gene>
<dbReference type="Pfam" id="PF13239">
    <property type="entry name" value="2TM"/>
    <property type="match status" value="1"/>
</dbReference>
<protein>
    <submittedName>
        <fullName evidence="4">2TM domain-containing protein</fullName>
    </submittedName>
</protein>
<organism evidence="4 5">
    <name type="scientific">Lentiprolixibacter aurantiacus</name>
    <dbReference type="NCBI Taxonomy" id="2993939"/>
    <lineage>
        <taxon>Bacteria</taxon>
        <taxon>Pseudomonadati</taxon>
        <taxon>Bacteroidota</taxon>
        <taxon>Flavobacteriia</taxon>
        <taxon>Flavobacteriales</taxon>
        <taxon>Flavobacteriaceae</taxon>
        <taxon>Lentiprolixibacter</taxon>
    </lineage>
</organism>
<keyword evidence="2" id="KW-1133">Transmembrane helix</keyword>
<keyword evidence="2" id="KW-0472">Membrane</keyword>
<dbReference type="InterPro" id="IPR025698">
    <property type="entry name" value="2TM_dom"/>
</dbReference>
<feature type="domain" description="2TM" evidence="3">
    <location>
        <begin position="20"/>
        <end position="100"/>
    </location>
</feature>
<keyword evidence="5" id="KW-1185">Reference proteome</keyword>
<keyword evidence="1" id="KW-0175">Coiled coil</keyword>
<sequence length="128" mass="15543">MSSRNKAKTKIPLEQHEQLEYAQQRIIQKKKLYRHFVFFLVGSLFFVVLNKAFHYGGDYDWYLWAILAWLFLLFMHTIQVFFLDPFMGQEWERKQREQLVAKQQERIAALQKEVQNEMQDPDTNKKKA</sequence>
<evidence type="ECO:0000259" key="3">
    <source>
        <dbReference type="Pfam" id="PF13239"/>
    </source>
</evidence>
<name>A0AAE3MKQ1_9FLAO</name>
<dbReference type="RefSeq" id="WP_266011552.1">
    <property type="nucleotide sequence ID" value="NZ_JAPFQP010000001.1"/>
</dbReference>
<accession>A0AAE3MKQ1</accession>